<organism evidence="4 5">
    <name type="scientific">Immersiella caudata</name>
    <dbReference type="NCBI Taxonomy" id="314043"/>
    <lineage>
        <taxon>Eukaryota</taxon>
        <taxon>Fungi</taxon>
        <taxon>Dikarya</taxon>
        <taxon>Ascomycota</taxon>
        <taxon>Pezizomycotina</taxon>
        <taxon>Sordariomycetes</taxon>
        <taxon>Sordariomycetidae</taxon>
        <taxon>Sordariales</taxon>
        <taxon>Lasiosphaeriaceae</taxon>
        <taxon>Immersiella</taxon>
    </lineage>
</organism>
<proteinExistence type="predicted"/>
<name>A0AA40C7W6_9PEZI</name>
<accession>A0AA40C7W6</accession>
<keyword evidence="1 3" id="KW-0853">WD repeat</keyword>
<dbReference type="PANTHER" id="PTHR19848">
    <property type="entry name" value="WD40 REPEAT PROTEIN"/>
    <property type="match status" value="1"/>
</dbReference>
<dbReference type="Gene3D" id="2.130.10.10">
    <property type="entry name" value="YVTN repeat-like/Quinoprotein amine dehydrogenase"/>
    <property type="match status" value="1"/>
</dbReference>
<feature type="non-terminal residue" evidence="4">
    <location>
        <position position="1"/>
    </location>
</feature>
<dbReference type="AlphaFoldDB" id="A0AA40C7W6"/>
<dbReference type="Proteomes" id="UP001175000">
    <property type="component" value="Unassembled WGS sequence"/>
</dbReference>
<evidence type="ECO:0000256" key="3">
    <source>
        <dbReference type="PROSITE-ProRule" id="PRU00221"/>
    </source>
</evidence>
<feature type="repeat" description="WD" evidence="3">
    <location>
        <begin position="6"/>
        <end position="51"/>
    </location>
</feature>
<comment type="caution">
    <text evidence="4">The sequence shown here is derived from an EMBL/GenBank/DDBJ whole genome shotgun (WGS) entry which is preliminary data.</text>
</comment>
<keyword evidence="5" id="KW-1185">Reference proteome</keyword>
<dbReference type="PROSITE" id="PS50082">
    <property type="entry name" value="WD_REPEATS_2"/>
    <property type="match status" value="1"/>
</dbReference>
<dbReference type="InterPro" id="IPR036322">
    <property type="entry name" value="WD40_repeat_dom_sf"/>
</dbReference>
<keyword evidence="2" id="KW-0677">Repeat</keyword>
<dbReference type="EMBL" id="JAULSU010000002">
    <property type="protein sequence ID" value="KAK0627874.1"/>
    <property type="molecule type" value="Genomic_DNA"/>
</dbReference>
<dbReference type="InterPro" id="IPR015943">
    <property type="entry name" value="WD40/YVTN_repeat-like_dom_sf"/>
</dbReference>
<dbReference type="InterPro" id="IPR001680">
    <property type="entry name" value="WD40_rpt"/>
</dbReference>
<dbReference type="Pfam" id="PF00400">
    <property type="entry name" value="WD40"/>
    <property type="match status" value="2"/>
</dbReference>
<dbReference type="SUPFAM" id="SSF50978">
    <property type="entry name" value="WD40 repeat-like"/>
    <property type="match status" value="1"/>
</dbReference>
<sequence>TCLQTLEGHSKWVDSVVFSPDGQRLASGSALDSDNSTIKIWDAATGQCLQTLVTEWHRVYSVAFPPDGQRLASGSGYNNVII</sequence>
<reference evidence="4" key="1">
    <citation type="submission" date="2023-06" db="EMBL/GenBank/DDBJ databases">
        <title>Genome-scale phylogeny and comparative genomics of the fungal order Sordariales.</title>
        <authorList>
            <consortium name="Lawrence Berkeley National Laboratory"/>
            <person name="Hensen N."/>
            <person name="Bonometti L."/>
            <person name="Westerberg I."/>
            <person name="Brannstrom I.O."/>
            <person name="Guillou S."/>
            <person name="Cros-Aarteil S."/>
            <person name="Calhoun S."/>
            <person name="Haridas S."/>
            <person name="Kuo A."/>
            <person name="Mondo S."/>
            <person name="Pangilinan J."/>
            <person name="Riley R."/>
            <person name="Labutti K."/>
            <person name="Andreopoulos B."/>
            <person name="Lipzen A."/>
            <person name="Chen C."/>
            <person name="Yanf M."/>
            <person name="Daum C."/>
            <person name="Ng V."/>
            <person name="Clum A."/>
            <person name="Steindorff A."/>
            <person name="Ohm R."/>
            <person name="Martin F."/>
            <person name="Silar P."/>
            <person name="Natvig D."/>
            <person name="Lalanne C."/>
            <person name="Gautier V."/>
            <person name="Ament-Velasquez S.L."/>
            <person name="Kruys A."/>
            <person name="Hutchinson M.I."/>
            <person name="Powell A.J."/>
            <person name="Barry K."/>
            <person name="Miller A.N."/>
            <person name="Grigoriev I.V."/>
            <person name="Debuchy R."/>
            <person name="Gladieux P."/>
            <person name="Thoren M.H."/>
            <person name="Johannesson H."/>
        </authorList>
    </citation>
    <scope>NUCLEOTIDE SEQUENCE</scope>
    <source>
        <strain evidence="4">CBS 606.72</strain>
    </source>
</reference>
<gene>
    <name evidence="4" type="ORF">B0T14DRAFT_423328</name>
</gene>
<dbReference type="PANTHER" id="PTHR19848:SF8">
    <property type="entry name" value="F-BOX AND WD REPEAT DOMAIN CONTAINING 7"/>
    <property type="match status" value="1"/>
</dbReference>
<protein>
    <submittedName>
        <fullName evidence="4">WD40-repeat-containing domain protein</fullName>
    </submittedName>
</protein>
<dbReference type="SMART" id="SM00320">
    <property type="entry name" value="WD40"/>
    <property type="match status" value="2"/>
</dbReference>
<evidence type="ECO:0000313" key="5">
    <source>
        <dbReference type="Proteomes" id="UP001175000"/>
    </source>
</evidence>
<evidence type="ECO:0000256" key="1">
    <source>
        <dbReference type="ARBA" id="ARBA00022574"/>
    </source>
</evidence>
<evidence type="ECO:0000313" key="4">
    <source>
        <dbReference type="EMBL" id="KAK0627874.1"/>
    </source>
</evidence>
<evidence type="ECO:0000256" key="2">
    <source>
        <dbReference type="ARBA" id="ARBA00022737"/>
    </source>
</evidence>